<dbReference type="InterPro" id="IPR036259">
    <property type="entry name" value="MFS_trans_sf"/>
</dbReference>
<reference evidence="8" key="2">
    <citation type="submission" date="2023-05" db="EMBL/GenBank/DDBJ databases">
        <authorList>
            <consortium name="Lawrence Berkeley National Laboratory"/>
            <person name="Steindorff A."/>
            <person name="Hensen N."/>
            <person name="Bonometti L."/>
            <person name="Westerberg I."/>
            <person name="Brannstrom I.O."/>
            <person name="Guillou S."/>
            <person name="Cros-Aarteil S."/>
            <person name="Calhoun S."/>
            <person name="Haridas S."/>
            <person name="Kuo A."/>
            <person name="Mondo S."/>
            <person name="Pangilinan J."/>
            <person name="Riley R."/>
            <person name="Labutti K."/>
            <person name="Andreopoulos B."/>
            <person name="Lipzen A."/>
            <person name="Chen C."/>
            <person name="Yanf M."/>
            <person name="Daum C."/>
            <person name="Ng V."/>
            <person name="Clum A."/>
            <person name="Ohm R."/>
            <person name="Martin F."/>
            <person name="Silar P."/>
            <person name="Natvig D."/>
            <person name="Lalanne C."/>
            <person name="Gautier V."/>
            <person name="Ament-Velasquez S.L."/>
            <person name="Kruys A."/>
            <person name="Hutchinson M.I."/>
            <person name="Powell A.J."/>
            <person name="Barry K."/>
            <person name="Miller A.N."/>
            <person name="Grigoriev I.V."/>
            <person name="Debuchy R."/>
            <person name="Gladieux P."/>
            <person name="Thoren M.H."/>
            <person name="Johannesson H."/>
        </authorList>
    </citation>
    <scope>NUCLEOTIDE SEQUENCE</scope>
    <source>
        <strain evidence="8">CBS 532.94</strain>
    </source>
</reference>
<evidence type="ECO:0000256" key="5">
    <source>
        <dbReference type="SAM" id="MobiDB-lite"/>
    </source>
</evidence>
<dbReference type="PROSITE" id="PS50850">
    <property type="entry name" value="MFS"/>
    <property type="match status" value="1"/>
</dbReference>
<dbReference type="PANTHER" id="PTHR23507">
    <property type="entry name" value="ZGC:174356"/>
    <property type="match status" value="1"/>
</dbReference>
<keyword evidence="9" id="KW-1185">Reference proteome</keyword>
<evidence type="ECO:0000256" key="4">
    <source>
        <dbReference type="ARBA" id="ARBA00023136"/>
    </source>
</evidence>
<feature type="compositionally biased region" description="Low complexity" evidence="5">
    <location>
        <begin position="24"/>
        <end position="38"/>
    </location>
</feature>
<keyword evidence="4 6" id="KW-0472">Membrane</keyword>
<feature type="transmembrane region" description="Helical" evidence="6">
    <location>
        <begin position="509"/>
        <end position="529"/>
    </location>
</feature>
<accession>A0AAN7C6P9</accession>
<feature type="transmembrane region" description="Helical" evidence="6">
    <location>
        <begin position="541"/>
        <end position="564"/>
    </location>
</feature>
<feature type="transmembrane region" description="Helical" evidence="6">
    <location>
        <begin position="450"/>
        <end position="469"/>
    </location>
</feature>
<feature type="compositionally biased region" description="Basic and acidic residues" evidence="5">
    <location>
        <begin position="9"/>
        <end position="23"/>
    </location>
</feature>
<evidence type="ECO:0000256" key="1">
    <source>
        <dbReference type="ARBA" id="ARBA00004141"/>
    </source>
</evidence>
<feature type="transmembrane region" description="Helical" evidence="6">
    <location>
        <begin position="240"/>
        <end position="266"/>
    </location>
</feature>
<evidence type="ECO:0000259" key="7">
    <source>
        <dbReference type="PROSITE" id="PS50850"/>
    </source>
</evidence>
<dbReference type="AlphaFoldDB" id="A0AAN7C6P9"/>
<keyword evidence="3 6" id="KW-1133">Transmembrane helix</keyword>
<evidence type="ECO:0000313" key="8">
    <source>
        <dbReference type="EMBL" id="KAK4236022.1"/>
    </source>
</evidence>
<feature type="transmembrane region" description="Helical" evidence="6">
    <location>
        <begin position="306"/>
        <end position="327"/>
    </location>
</feature>
<feature type="transmembrane region" description="Helical" evidence="6">
    <location>
        <begin position="81"/>
        <end position="101"/>
    </location>
</feature>
<sequence length="578" mass="61803">MTRTSGGRSVDRIDTATDTDTERTPLLAGTPTPTATTTSPFLHETSTATTTTYVNDSEDDNDNNPANADPLTHLRAVLRPLVLLLAFVLVFLLELAVGMTIPPINAVMESIICRQMHPEVFSPPPPSSPVISPPPPGIGTGNNAVAARIAERIIRHYAGGIVLSDDPVCKNPDVQGYLAMLRGWANTFDCIPGIVGAVPYGILSDRWGRRPVLGLAVFGVVLSFVFMYAVFYFSDVVPLWVTWFSSGFQLIGGGGAIMIAMLYTTLADVIPTSERATVFFQIGAVFLASQMVAGPIGGAMLVWGPWIPLLVGLAVLIVANLSVLFLPETMHLHARKRVAEDGDRDGSSTPKATNLWQKACAGLAEVWNFVLGNKSLAFLMLSLVFCILGRYVGEILLQYATDRYGWSWSVASMVLTIRNAGSLVTLLCLLPVASWLCVQRLGMTAVAKDLWLARWSGVTQILGSLLLAAAVNGGLFSFGLVWLAIGSGMTALIRSLLNALVEEHHVGTVNSLVGFMEMVGGTAAGPLLAASLRAGLDLGGAWIGLPFITSGSFFIVSVTILWMFRLPNESRSSVEPPC</sequence>
<dbReference type="Pfam" id="PF07690">
    <property type="entry name" value="MFS_1"/>
    <property type="match status" value="1"/>
</dbReference>
<feature type="transmembrane region" description="Helical" evidence="6">
    <location>
        <begin position="376"/>
        <end position="400"/>
    </location>
</feature>
<feature type="transmembrane region" description="Helical" evidence="6">
    <location>
        <begin position="278"/>
        <end position="300"/>
    </location>
</feature>
<evidence type="ECO:0000256" key="2">
    <source>
        <dbReference type="ARBA" id="ARBA00022692"/>
    </source>
</evidence>
<protein>
    <submittedName>
        <fullName evidence="8">Major facilitator superfamily domain-containing protein</fullName>
    </submittedName>
</protein>
<dbReference type="GO" id="GO:0022857">
    <property type="term" value="F:transmembrane transporter activity"/>
    <property type="evidence" value="ECO:0007669"/>
    <property type="project" value="InterPro"/>
</dbReference>
<feature type="domain" description="Major facilitator superfamily (MFS) profile" evidence="7">
    <location>
        <begin position="82"/>
        <end position="569"/>
    </location>
</feature>
<dbReference type="EMBL" id="MU860220">
    <property type="protein sequence ID" value="KAK4236022.1"/>
    <property type="molecule type" value="Genomic_DNA"/>
</dbReference>
<evidence type="ECO:0000256" key="6">
    <source>
        <dbReference type="SAM" id="Phobius"/>
    </source>
</evidence>
<dbReference type="Proteomes" id="UP001303760">
    <property type="component" value="Unassembled WGS sequence"/>
</dbReference>
<dbReference type="InterPro" id="IPR011701">
    <property type="entry name" value="MFS"/>
</dbReference>
<dbReference type="PANTHER" id="PTHR23507:SF1">
    <property type="entry name" value="FI18259P1-RELATED"/>
    <property type="match status" value="1"/>
</dbReference>
<comment type="caution">
    <text evidence="8">The sequence shown here is derived from an EMBL/GenBank/DDBJ whole genome shotgun (WGS) entry which is preliminary data.</text>
</comment>
<name>A0AAN7C6P9_9PEZI</name>
<gene>
    <name evidence="8" type="ORF">C8A03DRAFT_36098</name>
</gene>
<feature type="transmembrane region" description="Helical" evidence="6">
    <location>
        <begin position="475"/>
        <end position="497"/>
    </location>
</feature>
<feature type="transmembrane region" description="Helical" evidence="6">
    <location>
        <begin position="212"/>
        <end position="234"/>
    </location>
</feature>
<feature type="region of interest" description="Disordered" evidence="5">
    <location>
        <begin position="1"/>
        <end position="47"/>
    </location>
</feature>
<feature type="transmembrane region" description="Helical" evidence="6">
    <location>
        <begin position="420"/>
        <end position="438"/>
    </location>
</feature>
<comment type="subcellular location">
    <subcellularLocation>
        <location evidence="1">Membrane</location>
        <topology evidence="1">Multi-pass membrane protein</topology>
    </subcellularLocation>
</comment>
<dbReference type="Gene3D" id="1.20.1250.20">
    <property type="entry name" value="MFS general substrate transporter like domains"/>
    <property type="match status" value="1"/>
</dbReference>
<dbReference type="InterPro" id="IPR020846">
    <property type="entry name" value="MFS_dom"/>
</dbReference>
<reference evidence="8" key="1">
    <citation type="journal article" date="2023" name="Mol. Phylogenet. Evol.">
        <title>Genome-scale phylogeny and comparative genomics of the fungal order Sordariales.</title>
        <authorList>
            <person name="Hensen N."/>
            <person name="Bonometti L."/>
            <person name="Westerberg I."/>
            <person name="Brannstrom I.O."/>
            <person name="Guillou S."/>
            <person name="Cros-Aarteil S."/>
            <person name="Calhoun S."/>
            <person name="Haridas S."/>
            <person name="Kuo A."/>
            <person name="Mondo S."/>
            <person name="Pangilinan J."/>
            <person name="Riley R."/>
            <person name="LaButti K."/>
            <person name="Andreopoulos B."/>
            <person name="Lipzen A."/>
            <person name="Chen C."/>
            <person name="Yan M."/>
            <person name="Daum C."/>
            <person name="Ng V."/>
            <person name="Clum A."/>
            <person name="Steindorff A."/>
            <person name="Ohm R.A."/>
            <person name="Martin F."/>
            <person name="Silar P."/>
            <person name="Natvig D.O."/>
            <person name="Lalanne C."/>
            <person name="Gautier V."/>
            <person name="Ament-Velasquez S.L."/>
            <person name="Kruys A."/>
            <person name="Hutchinson M.I."/>
            <person name="Powell A.J."/>
            <person name="Barry K."/>
            <person name="Miller A.N."/>
            <person name="Grigoriev I.V."/>
            <person name="Debuchy R."/>
            <person name="Gladieux P."/>
            <person name="Hiltunen Thoren M."/>
            <person name="Johannesson H."/>
        </authorList>
    </citation>
    <scope>NUCLEOTIDE SEQUENCE</scope>
    <source>
        <strain evidence="8">CBS 532.94</strain>
    </source>
</reference>
<evidence type="ECO:0000313" key="9">
    <source>
        <dbReference type="Proteomes" id="UP001303760"/>
    </source>
</evidence>
<dbReference type="SUPFAM" id="SSF103473">
    <property type="entry name" value="MFS general substrate transporter"/>
    <property type="match status" value="1"/>
</dbReference>
<evidence type="ECO:0000256" key="3">
    <source>
        <dbReference type="ARBA" id="ARBA00022989"/>
    </source>
</evidence>
<keyword evidence="2 6" id="KW-0812">Transmembrane</keyword>
<proteinExistence type="predicted"/>
<dbReference type="GO" id="GO:0016020">
    <property type="term" value="C:membrane"/>
    <property type="evidence" value="ECO:0007669"/>
    <property type="project" value="UniProtKB-SubCell"/>
</dbReference>
<organism evidence="8 9">
    <name type="scientific">Achaetomium macrosporum</name>
    <dbReference type="NCBI Taxonomy" id="79813"/>
    <lineage>
        <taxon>Eukaryota</taxon>
        <taxon>Fungi</taxon>
        <taxon>Dikarya</taxon>
        <taxon>Ascomycota</taxon>
        <taxon>Pezizomycotina</taxon>
        <taxon>Sordariomycetes</taxon>
        <taxon>Sordariomycetidae</taxon>
        <taxon>Sordariales</taxon>
        <taxon>Chaetomiaceae</taxon>
        <taxon>Achaetomium</taxon>
    </lineage>
</organism>